<gene>
    <name evidence="1" type="ORF">AAF712_015134</name>
</gene>
<dbReference type="Pfam" id="PF18758">
    <property type="entry name" value="KDZ"/>
    <property type="match status" value="1"/>
</dbReference>
<accession>A0ABR2ZBC7</accession>
<keyword evidence="2" id="KW-1185">Reference proteome</keyword>
<organism evidence="1 2">
    <name type="scientific">Marasmius tenuissimus</name>
    <dbReference type="NCBI Taxonomy" id="585030"/>
    <lineage>
        <taxon>Eukaryota</taxon>
        <taxon>Fungi</taxon>
        <taxon>Dikarya</taxon>
        <taxon>Basidiomycota</taxon>
        <taxon>Agaricomycotina</taxon>
        <taxon>Agaricomycetes</taxon>
        <taxon>Agaricomycetidae</taxon>
        <taxon>Agaricales</taxon>
        <taxon>Marasmiineae</taxon>
        <taxon>Marasmiaceae</taxon>
        <taxon>Marasmius</taxon>
    </lineage>
</organism>
<name>A0ABR2ZBC7_9AGAR</name>
<evidence type="ECO:0000313" key="1">
    <source>
        <dbReference type="EMBL" id="KAL0058201.1"/>
    </source>
</evidence>
<dbReference type="InterPro" id="IPR040521">
    <property type="entry name" value="KDZ"/>
</dbReference>
<reference evidence="1 2" key="1">
    <citation type="submission" date="2024-05" db="EMBL/GenBank/DDBJ databases">
        <title>A draft genome resource for the thread blight pathogen Marasmius tenuissimus strain MS-2.</title>
        <authorList>
            <person name="Yulfo-Soto G.E."/>
            <person name="Baruah I.K."/>
            <person name="Amoako-Attah I."/>
            <person name="Bukari Y."/>
            <person name="Meinhardt L.W."/>
            <person name="Bailey B.A."/>
            <person name="Cohen S.P."/>
        </authorList>
    </citation>
    <scope>NUCLEOTIDE SEQUENCE [LARGE SCALE GENOMIC DNA]</scope>
    <source>
        <strain evidence="1 2">MS-2</strain>
    </source>
</reference>
<dbReference type="Proteomes" id="UP001437256">
    <property type="component" value="Unassembled WGS sequence"/>
</dbReference>
<protein>
    <recommendedName>
        <fullName evidence="3">CxC1-like cysteine cluster associated with KDZ transposases domain-containing protein</fullName>
    </recommendedName>
</protein>
<dbReference type="EMBL" id="JBBXMP010000349">
    <property type="protein sequence ID" value="KAL0058201.1"/>
    <property type="molecule type" value="Genomic_DNA"/>
</dbReference>
<dbReference type="PANTHER" id="PTHR33096">
    <property type="entry name" value="CXC2 DOMAIN-CONTAINING PROTEIN"/>
    <property type="match status" value="1"/>
</dbReference>
<evidence type="ECO:0000313" key="2">
    <source>
        <dbReference type="Proteomes" id="UP001437256"/>
    </source>
</evidence>
<evidence type="ECO:0008006" key="3">
    <source>
        <dbReference type="Google" id="ProtNLM"/>
    </source>
</evidence>
<dbReference type="PANTHER" id="PTHR33096:SF1">
    <property type="entry name" value="CXC1-LIKE CYSTEINE CLUSTER ASSOCIATED WITH KDZ TRANSPOSASES DOMAIN-CONTAINING PROTEIN"/>
    <property type="match status" value="1"/>
</dbReference>
<comment type="caution">
    <text evidence="1">The sequence shown here is derived from an EMBL/GenBank/DDBJ whole genome shotgun (WGS) entry which is preliminary data.</text>
</comment>
<sequence length="928" mass="105539">MLVRWYYSASNDFIMEDGDDSEGMFVLPPPGEEAMSFSHAGGEYQEQIVLHSLLSKKTHQDDRDRADRVERQVKAWELQLPTLVEAYLAFRANGPLQSTETTWSLQVMDFSTNQILAFSQPNPGSFSVNDTLLRHGFIGSSPDIPTLAFSLSLFDIFRQINRVCPRFSLEALARSLHNLHQIPYNPHCAKQLRTAYNAYLTIIREVKNLSGAALDRISDVSFHTITCPPCTYELANETKLSPRMLLAMDGNSSLKLVDPTHKSGHPRLDTRMLQDHRWIDVEDVDVMKDEVANAQKKYKLSNPPKSAPSECPPEPVSTTGRACVDTCVDRWKAAAPDSRKKMFGFFSITGIFLAVCRHGHVLALCDMRKSSELMKYPLAITHKILKAYGEELGIGYDIMCAFYQTLLRSEKLQSDVLALQLRGVVPSFHGHAHNRKCQLDWHPMYVEGVGLEDFEECEHTFSGSNSLASTTRLSTEFHRLQAILEYFAFHDEDKHAASGNFIYQNYRQALQRLATDVPLFEEACVALSITPENCEQFLAAEREHFKKTFEDPAEEEQQLEYVELLRRLWSAVKASDDAAEKYKILGSNAAEKLTAKQIGQIEARYRTTYQKCDQLLEEVADWEVEHGISERWTPETPEYLSAEKGLIHRQYRHALEELERLVVQRLFELTKLNMSGVGYKQRTKITQALRSRAEAIRKALEKYNSAAERMDPPRETLSWNAILEMVTLADFDLLKNTHLDISQLPWAKPKNREAMQLHFGIRRAKEEISRLNIEIKRLITFMIDDHADYHHVILTVQGFNPDLASELIRQQSYRLAIHARIVERLQLTSQLEGFTGDLTPGERLNRDPELTDEVPLLGWATDILGIARLDDDSPSVQIDLVHNPHPRALPDVDSSDEDEPATTQGLVDFFAGLAVNDGEGNFDGDDLY</sequence>
<proteinExistence type="predicted"/>